<dbReference type="InterPro" id="IPR013762">
    <property type="entry name" value="Integrase-like_cat_sf"/>
</dbReference>
<dbReference type="InterPro" id="IPR002104">
    <property type="entry name" value="Integrase_catalytic"/>
</dbReference>
<dbReference type="SUPFAM" id="SSF56349">
    <property type="entry name" value="DNA breaking-rejoining enzymes"/>
    <property type="match status" value="1"/>
</dbReference>
<keyword evidence="3" id="KW-0238">DNA-binding</keyword>
<protein>
    <submittedName>
        <fullName evidence="9">Putative prophage phiRv2 integrase</fullName>
    </submittedName>
</protein>
<dbReference type="GO" id="GO:0015074">
    <property type="term" value="P:DNA integration"/>
    <property type="evidence" value="ECO:0007669"/>
    <property type="project" value="UniProtKB-KW"/>
</dbReference>
<organism evidence="9">
    <name type="scientific">bioreactor metagenome</name>
    <dbReference type="NCBI Taxonomy" id="1076179"/>
    <lineage>
        <taxon>unclassified sequences</taxon>
        <taxon>metagenomes</taxon>
        <taxon>ecological metagenomes</taxon>
    </lineage>
</organism>
<feature type="domain" description="Tyr recombinase" evidence="7">
    <location>
        <begin position="187"/>
        <end position="374"/>
    </location>
</feature>
<dbReference type="GO" id="GO:0075713">
    <property type="term" value="P:establishment of integrated proviral latency"/>
    <property type="evidence" value="ECO:0007669"/>
    <property type="project" value="UniProtKB-KW"/>
</dbReference>
<keyword evidence="5" id="KW-1179">Viral genome integration</keyword>
<dbReference type="InterPro" id="IPR011010">
    <property type="entry name" value="DNA_brk_join_enz"/>
</dbReference>
<keyword evidence="6" id="KW-1160">Virus entry into host cell</keyword>
<keyword evidence="2" id="KW-0229">DNA integration</keyword>
<dbReference type="InterPro" id="IPR010998">
    <property type="entry name" value="Integrase_recombinase_N"/>
</dbReference>
<dbReference type="Pfam" id="PF14659">
    <property type="entry name" value="Phage_int_SAM_3"/>
    <property type="match status" value="1"/>
</dbReference>
<sequence>MAKKRANGEGSIRKRSDGRWEGRYTAGYDEKGKRLTKNVLGRTQAEVKAKLKKAIEDSERLDMNRVKTHTVESWIKVWYEVYAEPRLREKTEDYYLNYINHHIIPCLGKSKLEELTTIQIQKFYNDLQKNGRVQRYKHVKLKDTGLSTRVVRGIHTLLNNCLEQAVAERLILVNPAKGCKLPKLEKREMKILPQEKIGPYLVEAERRDLLAAYYLELTTGLRRGELLALLWTDLDIDAKTISITKQVNRIKGELVVSQPKTQNSVRTLAIPQQAVDLLIEEHKKHPGNKYMFPSPKTGTMFDPDSFRHTHEKILKAIEAEHIRFHDLRHTFATLSLKNGVDVKTLSSALGHYSAGFTLSTYTHATAEMKRDAADTIGSVISQSM</sequence>
<evidence type="ECO:0000256" key="3">
    <source>
        <dbReference type="ARBA" id="ARBA00023125"/>
    </source>
</evidence>
<evidence type="ECO:0000256" key="6">
    <source>
        <dbReference type="ARBA" id="ARBA00023296"/>
    </source>
</evidence>
<evidence type="ECO:0000259" key="8">
    <source>
        <dbReference type="PROSITE" id="PS51900"/>
    </source>
</evidence>
<evidence type="ECO:0000256" key="1">
    <source>
        <dbReference type="ARBA" id="ARBA00008857"/>
    </source>
</evidence>
<dbReference type="PROSITE" id="PS51898">
    <property type="entry name" value="TYR_RECOMBINASE"/>
    <property type="match status" value="1"/>
</dbReference>
<dbReference type="InterPro" id="IPR044068">
    <property type="entry name" value="CB"/>
</dbReference>
<dbReference type="GO" id="GO:0003677">
    <property type="term" value="F:DNA binding"/>
    <property type="evidence" value="ECO:0007669"/>
    <property type="project" value="UniProtKB-KW"/>
</dbReference>
<dbReference type="InterPro" id="IPR050808">
    <property type="entry name" value="Phage_Integrase"/>
</dbReference>
<dbReference type="InterPro" id="IPR004107">
    <property type="entry name" value="Integrase_SAM-like_N"/>
</dbReference>
<dbReference type="EMBL" id="VSSQ01007521">
    <property type="protein sequence ID" value="MPM36173.1"/>
    <property type="molecule type" value="Genomic_DNA"/>
</dbReference>
<keyword evidence="4" id="KW-0233">DNA recombination</keyword>
<dbReference type="GO" id="GO:0044826">
    <property type="term" value="P:viral genome integration into host DNA"/>
    <property type="evidence" value="ECO:0007669"/>
    <property type="project" value="UniProtKB-KW"/>
</dbReference>
<dbReference type="Pfam" id="PF00589">
    <property type="entry name" value="Phage_integrase"/>
    <property type="match status" value="1"/>
</dbReference>
<dbReference type="AlphaFoldDB" id="A0A644ZBS3"/>
<dbReference type="Gene3D" id="1.10.443.10">
    <property type="entry name" value="Intergrase catalytic core"/>
    <property type="match status" value="1"/>
</dbReference>
<evidence type="ECO:0000256" key="2">
    <source>
        <dbReference type="ARBA" id="ARBA00022908"/>
    </source>
</evidence>
<name>A0A644ZBS3_9ZZZZ</name>
<evidence type="ECO:0000256" key="5">
    <source>
        <dbReference type="ARBA" id="ARBA00023195"/>
    </source>
</evidence>
<comment type="caution">
    <text evidence="9">The sequence shown here is derived from an EMBL/GenBank/DDBJ whole genome shotgun (WGS) entry which is preliminary data.</text>
</comment>
<feature type="domain" description="Core-binding (CB)" evidence="8">
    <location>
        <begin position="69"/>
        <end position="166"/>
    </location>
</feature>
<dbReference type="PANTHER" id="PTHR30629:SF2">
    <property type="entry name" value="PROPHAGE INTEGRASE INTS-RELATED"/>
    <property type="match status" value="1"/>
</dbReference>
<dbReference type="Gene3D" id="1.10.150.130">
    <property type="match status" value="1"/>
</dbReference>
<evidence type="ECO:0000313" key="9">
    <source>
        <dbReference type="EMBL" id="MPM36173.1"/>
    </source>
</evidence>
<dbReference type="PROSITE" id="PS51900">
    <property type="entry name" value="CB"/>
    <property type="match status" value="1"/>
</dbReference>
<dbReference type="GO" id="GO:0006310">
    <property type="term" value="P:DNA recombination"/>
    <property type="evidence" value="ECO:0007669"/>
    <property type="project" value="UniProtKB-KW"/>
</dbReference>
<accession>A0A644ZBS3</accession>
<evidence type="ECO:0000256" key="4">
    <source>
        <dbReference type="ARBA" id="ARBA00023172"/>
    </source>
</evidence>
<comment type="similarity">
    <text evidence="1">Belongs to the 'phage' integrase family.</text>
</comment>
<dbReference type="GO" id="GO:0046718">
    <property type="term" value="P:symbiont entry into host cell"/>
    <property type="evidence" value="ECO:0007669"/>
    <property type="project" value="UniProtKB-KW"/>
</dbReference>
<dbReference type="PANTHER" id="PTHR30629">
    <property type="entry name" value="PROPHAGE INTEGRASE"/>
    <property type="match status" value="1"/>
</dbReference>
<gene>
    <name evidence="9" type="ORF">SDC9_82768</name>
</gene>
<reference evidence="9" key="1">
    <citation type="submission" date="2019-08" db="EMBL/GenBank/DDBJ databases">
        <authorList>
            <person name="Kucharzyk K."/>
            <person name="Murdoch R.W."/>
            <person name="Higgins S."/>
            <person name="Loffler F."/>
        </authorList>
    </citation>
    <scope>NUCLEOTIDE SEQUENCE</scope>
</reference>
<dbReference type="CDD" id="cd01189">
    <property type="entry name" value="INT_ICEBs1_C_like"/>
    <property type="match status" value="1"/>
</dbReference>
<evidence type="ECO:0000259" key="7">
    <source>
        <dbReference type="PROSITE" id="PS51898"/>
    </source>
</evidence>
<proteinExistence type="inferred from homology"/>